<dbReference type="EMBL" id="JBHTLU010000013">
    <property type="protein sequence ID" value="MFD1220603.1"/>
    <property type="molecule type" value="Genomic_DNA"/>
</dbReference>
<accession>A0ABW3UIL5</accession>
<dbReference type="Proteomes" id="UP001597180">
    <property type="component" value="Unassembled WGS sequence"/>
</dbReference>
<name>A0ABW3UIL5_9BACL</name>
<dbReference type="RefSeq" id="WP_079912142.1">
    <property type="nucleotide sequence ID" value="NZ_BAABJG010000006.1"/>
</dbReference>
<evidence type="ECO:0000313" key="2">
    <source>
        <dbReference type="Proteomes" id="UP001597180"/>
    </source>
</evidence>
<keyword evidence="2" id="KW-1185">Reference proteome</keyword>
<reference evidence="2" key="1">
    <citation type="journal article" date="2019" name="Int. J. Syst. Evol. Microbiol.">
        <title>The Global Catalogue of Microorganisms (GCM) 10K type strain sequencing project: providing services to taxonomists for standard genome sequencing and annotation.</title>
        <authorList>
            <consortium name="The Broad Institute Genomics Platform"/>
            <consortium name="The Broad Institute Genome Sequencing Center for Infectious Disease"/>
            <person name="Wu L."/>
            <person name="Ma J."/>
        </authorList>
    </citation>
    <scope>NUCLEOTIDE SEQUENCE [LARGE SCALE GENOMIC DNA]</scope>
    <source>
        <strain evidence="2">CCUG 53270</strain>
    </source>
</reference>
<proteinExistence type="predicted"/>
<evidence type="ECO:0000313" key="1">
    <source>
        <dbReference type="EMBL" id="MFD1220603.1"/>
    </source>
</evidence>
<comment type="caution">
    <text evidence="1">The sequence shown here is derived from an EMBL/GenBank/DDBJ whole genome shotgun (WGS) entry which is preliminary data.</text>
</comment>
<sequence length="97" mass="11295">MNNFFEVHRPVSSAAFHDEECLTLAIQTVLFNNKEQIQSILDSLSNEQLLQEMSREIMRRAYKFKHIADSVHSEIHLQAYDVKGEASQCIQRLETRS</sequence>
<protein>
    <submittedName>
        <fullName evidence="1">Uncharacterized protein</fullName>
    </submittedName>
</protein>
<organism evidence="1 2">
    <name type="scientific">Paenibacillus vulneris</name>
    <dbReference type="NCBI Taxonomy" id="1133364"/>
    <lineage>
        <taxon>Bacteria</taxon>
        <taxon>Bacillati</taxon>
        <taxon>Bacillota</taxon>
        <taxon>Bacilli</taxon>
        <taxon>Bacillales</taxon>
        <taxon>Paenibacillaceae</taxon>
        <taxon>Paenibacillus</taxon>
    </lineage>
</organism>
<gene>
    <name evidence="1" type="ORF">ACFQ4B_10760</name>
</gene>